<dbReference type="PANTHER" id="PTHR10424">
    <property type="entry name" value="VIRAL ENVELOPE PROTEIN"/>
    <property type="match status" value="1"/>
</dbReference>
<gene>
    <name evidence="3" type="primary">LOC132540810</name>
</gene>
<reference evidence="3" key="1">
    <citation type="submission" date="2025-08" db="UniProtKB">
        <authorList>
            <consortium name="RefSeq"/>
        </authorList>
    </citation>
    <scope>IDENTIFICATION</scope>
</reference>
<dbReference type="Gene3D" id="1.10.287.210">
    <property type="match status" value="1"/>
</dbReference>
<sequence>MYITKDETWPSSRIYIWRALVQVQTTLHAEIQTHEKELNTQLSVLSTHHPFSWLSLLREGLVLANITGLGNVSACFLCAVLGRPPLTAVPYPTSLNTSDTSSKAFSPIFEVSLFLAPEQEQFRFCYSNASTRLCNQTTSPAADLIAPDGFFFWCNNTLFKNLSSQIDERLLCLPVTLVPQLTLLTPAEYLGRDSPSSPRTKRAVFLPLVAGVSLATSVVAAGLAGGALGHSLLTTAKLSQQFSLAVEASAESLASLQRKLTSLAQVALQNQRALDLLTAEKGGTCLFLKAECCFYVNESGLVETQVQQLHKLSVELQKQKFSAAADSLR</sequence>
<protein>
    <submittedName>
        <fullName evidence="3">ERV-BabFcenv provirus ancestral Env polyprotein-like</fullName>
    </submittedName>
</protein>
<evidence type="ECO:0000313" key="2">
    <source>
        <dbReference type="Proteomes" id="UP001652624"/>
    </source>
</evidence>
<proteinExistence type="predicted"/>
<dbReference type="Pfam" id="PF00429">
    <property type="entry name" value="TLV_coat"/>
    <property type="match status" value="1"/>
</dbReference>
<dbReference type="Proteomes" id="UP001652624">
    <property type="component" value="Chromosome 10"/>
</dbReference>
<dbReference type="RefSeq" id="XP_060054980.1">
    <property type="nucleotide sequence ID" value="XM_060198997.1"/>
</dbReference>
<accession>A0ABM3Y1M9</accession>
<dbReference type="GeneID" id="132540810"/>
<dbReference type="CDD" id="cd09851">
    <property type="entry name" value="HTLV-1-like_HR1-HR2"/>
    <property type="match status" value="1"/>
</dbReference>
<dbReference type="PANTHER" id="PTHR10424:SF73">
    <property type="entry name" value="ENDOGENOUS RETROVIRUS GROUP FC1 ENV POLYPROTEIN-RELATED"/>
    <property type="match status" value="1"/>
</dbReference>
<keyword evidence="1" id="KW-1015">Disulfide bond</keyword>
<dbReference type="SUPFAM" id="SSF58069">
    <property type="entry name" value="Virus ectodomain"/>
    <property type="match status" value="1"/>
</dbReference>
<organism evidence="2 3">
    <name type="scientific">Erinaceus europaeus</name>
    <name type="common">Western European hedgehog</name>
    <dbReference type="NCBI Taxonomy" id="9365"/>
    <lineage>
        <taxon>Eukaryota</taxon>
        <taxon>Metazoa</taxon>
        <taxon>Chordata</taxon>
        <taxon>Craniata</taxon>
        <taxon>Vertebrata</taxon>
        <taxon>Euteleostomi</taxon>
        <taxon>Mammalia</taxon>
        <taxon>Eutheria</taxon>
        <taxon>Laurasiatheria</taxon>
        <taxon>Eulipotyphla</taxon>
        <taxon>Erinaceidae</taxon>
        <taxon>Erinaceinae</taxon>
        <taxon>Erinaceus</taxon>
    </lineage>
</organism>
<name>A0ABM3Y1M9_ERIEU</name>
<evidence type="ECO:0000313" key="3">
    <source>
        <dbReference type="RefSeq" id="XP_060054980.1"/>
    </source>
</evidence>
<dbReference type="InterPro" id="IPR018154">
    <property type="entry name" value="TLV/ENV_coat_polyprotein"/>
</dbReference>
<keyword evidence="2" id="KW-1185">Reference proteome</keyword>
<evidence type="ECO:0000256" key="1">
    <source>
        <dbReference type="ARBA" id="ARBA00023157"/>
    </source>
</evidence>